<dbReference type="InterPro" id="IPR004358">
    <property type="entry name" value="Sig_transdc_His_kin-like_C"/>
</dbReference>
<keyword evidence="4 13" id="KW-0808">Transferase</keyword>
<evidence type="ECO:0000256" key="8">
    <source>
        <dbReference type="ARBA" id="ARBA00023012"/>
    </source>
</evidence>
<keyword evidence="11" id="KW-1133">Transmembrane helix</keyword>
<evidence type="ECO:0000256" key="4">
    <source>
        <dbReference type="ARBA" id="ARBA00022679"/>
    </source>
</evidence>
<feature type="transmembrane region" description="Helical" evidence="11">
    <location>
        <begin position="28"/>
        <end position="51"/>
    </location>
</feature>
<reference evidence="13" key="1">
    <citation type="journal article" date="2021" name="PeerJ">
        <title>Extensive microbial diversity within the chicken gut microbiome revealed by metagenomics and culture.</title>
        <authorList>
            <person name="Gilroy R."/>
            <person name="Ravi A."/>
            <person name="Getino M."/>
            <person name="Pursley I."/>
            <person name="Horton D.L."/>
            <person name="Alikhan N.F."/>
            <person name="Baker D."/>
            <person name="Gharbi K."/>
            <person name="Hall N."/>
            <person name="Watson M."/>
            <person name="Adriaenssens E.M."/>
            <person name="Foster-Nyarko E."/>
            <person name="Jarju S."/>
            <person name="Secka A."/>
            <person name="Antonio M."/>
            <person name="Oren A."/>
            <person name="Chaudhuri R.R."/>
            <person name="La Ragione R."/>
            <person name="Hildebrand F."/>
            <person name="Pallen M.J."/>
        </authorList>
    </citation>
    <scope>NUCLEOTIDE SEQUENCE</scope>
    <source>
        <strain evidence="13">5032</strain>
    </source>
</reference>
<keyword evidence="11" id="KW-0812">Transmembrane</keyword>
<name>A0A9D2KR60_9BACT</name>
<dbReference type="SMART" id="SM00387">
    <property type="entry name" value="HATPase_c"/>
    <property type="match status" value="1"/>
</dbReference>
<keyword evidence="3" id="KW-0597">Phosphoprotein</keyword>
<dbReference type="PANTHER" id="PTHR43065:SF10">
    <property type="entry name" value="PEROXIDE STRESS-ACTIVATED HISTIDINE KINASE MAK3"/>
    <property type="match status" value="1"/>
</dbReference>
<dbReference type="CDD" id="cd00075">
    <property type="entry name" value="HATPase"/>
    <property type="match status" value="1"/>
</dbReference>
<keyword evidence="11" id="KW-0472">Membrane</keyword>
<evidence type="ECO:0000256" key="3">
    <source>
        <dbReference type="ARBA" id="ARBA00022553"/>
    </source>
</evidence>
<dbReference type="EC" id="2.7.13.3" evidence="2"/>
<keyword evidence="7" id="KW-0067">ATP-binding</keyword>
<feature type="domain" description="Histidine kinase" evidence="12">
    <location>
        <begin position="263"/>
        <end position="484"/>
    </location>
</feature>
<dbReference type="InterPro" id="IPR003594">
    <property type="entry name" value="HATPase_dom"/>
</dbReference>
<keyword evidence="5" id="KW-0547">Nucleotide-binding</keyword>
<feature type="compositionally biased region" description="Low complexity" evidence="10">
    <location>
        <begin position="7"/>
        <end position="17"/>
    </location>
</feature>
<evidence type="ECO:0000313" key="13">
    <source>
        <dbReference type="EMBL" id="HJA78540.1"/>
    </source>
</evidence>
<evidence type="ECO:0000256" key="2">
    <source>
        <dbReference type="ARBA" id="ARBA00012438"/>
    </source>
</evidence>
<evidence type="ECO:0000313" key="14">
    <source>
        <dbReference type="Proteomes" id="UP000823821"/>
    </source>
</evidence>
<dbReference type="Pfam" id="PF00512">
    <property type="entry name" value="HisKA"/>
    <property type="match status" value="1"/>
</dbReference>
<dbReference type="PRINTS" id="PR00344">
    <property type="entry name" value="BCTRLSENSOR"/>
</dbReference>
<dbReference type="Pfam" id="PF02518">
    <property type="entry name" value="HATPase_c"/>
    <property type="match status" value="1"/>
</dbReference>
<keyword evidence="9" id="KW-0175">Coiled coil</keyword>
<evidence type="ECO:0000256" key="11">
    <source>
        <dbReference type="SAM" id="Phobius"/>
    </source>
</evidence>
<dbReference type="PROSITE" id="PS50109">
    <property type="entry name" value="HIS_KIN"/>
    <property type="match status" value="1"/>
</dbReference>
<dbReference type="InterPro" id="IPR036097">
    <property type="entry name" value="HisK_dim/P_sf"/>
</dbReference>
<evidence type="ECO:0000256" key="1">
    <source>
        <dbReference type="ARBA" id="ARBA00000085"/>
    </source>
</evidence>
<dbReference type="Gene3D" id="1.10.287.130">
    <property type="match status" value="1"/>
</dbReference>
<dbReference type="Proteomes" id="UP000823821">
    <property type="component" value="Unassembled WGS sequence"/>
</dbReference>
<evidence type="ECO:0000256" key="7">
    <source>
        <dbReference type="ARBA" id="ARBA00022840"/>
    </source>
</evidence>
<feature type="coiled-coil region" evidence="9">
    <location>
        <begin position="227"/>
        <end position="254"/>
    </location>
</feature>
<evidence type="ECO:0000256" key="5">
    <source>
        <dbReference type="ARBA" id="ARBA00022741"/>
    </source>
</evidence>
<evidence type="ECO:0000256" key="10">
    <source>
        <dbReference type="SAM" id="MobiDB-lite"/>
    </source>
</evidence>
<dbReference type="Gene3D" id="3.30.565.10">
    <property type="entry name" value="Histidine kinase-like ATPase, C-terminal domain"/>
    <property type="match status" value="1"/>
</dbReference>
<dbReference type="InterPro" id="IPR036890">
    <property type="entry name" value="HATPase_C_sf"/>
</dbReference>
<dbReference type="GO" id="GO:0000155">
    <property type="term" value="F:phosphorelay sensor kinase activity"/>
    <property type="evidence" value="ECO:0007669"/>
    <property type="project" value="InterPro"/>
</dbReference>
<reference evidence="13" key="2">
    <citation type="submission" date="2021-04" db="EMBL/GenBank/DDBJ databases">
        <authorList>
            <person name="Gilroy R."/>
        </authorList>
    </citation>
    <scope>NUCLEOTIDE SEQUENCE</scope>
    <source>
        <strain evidence="13">5032</strain>
    </source>
</reference>
<dbReference type="SUPFAM" id="SSF47384">
    <property type="entry name" value="Homodimeric domain of signal transducing histidine kinase"/>
    <property type="match status" value="1"/>
</dbReference>
<organism evidence="13 14">
    <name type="scientific">Candidatus Desulfovibrio intestinavium</name>
    <dbReference type="NCBI Taxonomy" id="2838534"/>
    <lineage>
        <taxon>Bacteria</taxon>
        <taxon>Pseudomonadati</taxon>
        <taxon>Thermodesulfobacteriota</taxon>
        <taxon>Desulfovibrionia</taxon>
        <taxon>Desulfovibrionales</taxon>
        <taxon>Desulfovibrionaceae</taxon>
        <taxon>Desulfovibrio</taxon>
    </lineage>
</organism>
<protein>
    <recommendedName>
        <fullName evidence="2">histidine kinase</fullName>
        <ecNumber evidence="2">2.7.13.3</ecNumber>
    </recommendedName>
</protein>
<dbReference type="InterPro" id="IPR003661">
    <property type="entry name" value="HisK_dim/P_dom"/>
</dbReference>
<dbReference type="NCBIfam" id="NF007688">
    <property type="entry name" value="PRK10364.1"/>
    <property type="match status" value="1"/>
</dbReference>
<comment type="catalytic activity">
    <reaction evidence="1">
        <text>ATP + protein L-histidine = ADP + protein N-phospho-L-histidine.</text>
        <dbReference type="EC" id="2.7.13.3"/>
    </reaction>
</comment>
<evidence type="ECO:0000259" key="12">
    <source>
        <dbReference type="PROSITE" id="PS50109"/>
    </source>
</evidence>
<dbReference type="InterPro" id="IPR005467">
    <property type="entry name" value="His_kinase_dom"/>
</dbReference>
<dbReference type="CDD" id="cd00082">
    <property type="entry name" value="HisKA"/>
    <property type="match status" value="1"/>
</dbReference>
<feature type="region of interest" description="Disordered" evidence="10">
    <location>
        <begin position="1"/>
        <end position="22"/>
    </location>
</feature>
<dbReference type="PANTHER" id="PTHR43065">
    <property type="entry name" value="SENSOR HISTIDINE KINASE"/>
    <property type="match status" value="1"/>
</dbReference>
<comment type="caution">
    <text evidence="13">The sequence shown here is derived from an EMBL/GenBank/DDBJ whole genome shotgun (WGS) entry which is preliminary data.</text>
</comment>
<evidence type="ECO:0000256" key="9">
    <source>
        <dbReference type="SAM" id="Coils"/>
    </source>
</evidence>
<dbReference type="SUPFAM" id="SSF55874">
    <property type="entry name" value="ATPase domain of HSP90 chaperone/DNA topoisomerase II/histidine kinase"/>
    <property type="match status" value="1"/>
</dbReference>
<dbReference type="EMBL" id="DWZD01000019">
    <property type="protein sequence ID" value="HJA78540.1"/>
    <property type="molecule type" value="Genomic_DNA"/>
</dbReference>
<dbReference type="GO" id="GO:0005524">
    <property type="term" value="F:ATP binding"/>
    <property type="evidence" value="ECO:0007669"/>
    <property type="project" value="UniProtKB-KW"/>
</dbReference>
<feature type="transmembrane region" description="Helical" evidence="11">
    <location>
        <begin position="202"/>
        <end position="224"/>
    </location>
</feature>
<accession>A0A9D2KR60</accession>
<gene>
    <name evidence="13" type="primary">zraS</name>
    <name evidence="13" type="ORF">H9784_03060</name>
</gene>
<keyword evidence="6 13" id="KW-0418">Kinase</keyword>
<keyword evidence="8" id="KW-0902">Two-component regulatory system</keyword>
<evidence type="ECO:0000256" key="6">
    <source>
        <dbReference type="ARBA" id="ARBA00022777"/>
    </source>
</evidence>
<dbReference type="AlphaFoldDB" id="A0A9D2KR60"/>
<proteinExistence type="predicted"/>
<dbReference type="SMART" id="SM00388">
    <property type="entry name" value="HisKA"/>
    <property type="match status" value="1"/>
</dbReference>
<sequence>MKQTDSAPPCAAGAAAGPPGGSDDTRPLALGLGGAAFVFVFIVALVAVGSIHRNEDAMGRLLAEKGSTLVSTLERVLGLGLRSQAGIPLQSLLDTLGTSRDVRFIAVTMPDGTILAHSQRNRRGEILLLDGREMDENRMKGLHPDGKMRYGFLNMENKPVFVVYRQFMPPPPELAGRFPTPVIFLGLDPSPFDITRQQDRDYMIILAGVALLVGLACLMALYYAERARQSRRGQRRAEGEVRRLEEEMRRKEKLAAVGTLAAGVAHEIRNPLSSIKGYATYFGQRFPEDSEDRKAAEVMVREVDRLNRVITDLIGLSRPTDIHPRPTRLDEVMEHVLRLIRQDAAHHHIRLESTADAHLPPASIDPDRLGQALLNICLNALDALQGAPDSPPLEGEAILRLDARREKDMLRLDVIDNGHGIAPENLRHVFDPYFTTKGHGTGLGLATVHKIVEAHGGTVGVRSRQAANGRRGETVVSLRLPVAAGSARGRNPKEKA</sequence>